<dbReference type="VEuPathDB" id="FungiDB:I7I53_01117"/>
<proteinExistence type="predicted"/>
<sequence>MEMFLTSRAVVTVVKRALKVIVEANGDIWNAFEEELSLLVNVLLWRLGAGQVACQAPIVRCSTWSQLGAENAVGGHQS</sequence>
<accession>A0A8A1LIJ2</accession>
<name>A0A8A1LIJ2_AJEC8</name>
<evidence type="ECO:0000313" key="1">
    <source>
        <dbReference type="EMBL" id="QSS53756.1"/>
    </source>
</evidence>
<dbReference type="EMBL" id="CP069104">
    <property type="protein sequence ID" value="QSS53756.1"/>
    <property type="molecule type" value="Genomic_DNA"/>
</dbReference>
<dbReference type="Proteomes" id="UP000663419">
    <property type="component" value="Chromosome 3"/>
</dbReference>
<reference evidence="1" key="1">
    <citation type="submission" date="2021-01" db="EMBL/GenBank/DDBJ databases">
        <title>Chromosome-level genome assembly of a human fungal pathogen reveals clustering of transcriptionally co-regulated genes.</title>
        <authorList>
            <person name="Voorhies M."/>
            <person name="Cohen S."/>
            <person name="Shea T.P."/>
            <person name="Petrus S."/>
            <person name="Munoz J.F."/>
            <person name="Poplawski S."/>
            <person name="Goldman W.E."/>
            <person name="Michael T."/>
            <person name="Cuomo C.A."/>
            <person name="Sil A."/>
            <person name="Beyhan S."/>
        </authorList>
    </citation>
    <scope>NUCLEOTIDE SEQUENCE</scope>
    <source>
        <strain evidence="1">H88</strain>
    </source>
</reference>
<protein>
    <submittedName>
        <fullName evidence="1">Uncharacterized protein</fullName>
    </submittedName>
</protein>
<dbReference type="AlphaFoldDB" id="A0A8A1LIJ2"/>
<gene>
    <name evidence="1" type="ORF">I7I53_01117</name>
</gene>
<organism evidence="1 2">
    <name type="scientific">Ajellomyces capsulatus (strain H88)</name>
    <name type="common">Darling's disease fungus</name>
    <name type="synonym">Histoplasma capsulatum</name>
    <dbReference type="NCBI Taxonomy" id="544711"/>
    <lineage>
        <taxon>Eukaryota</taxon>
        <taxon>Fungi</taxon>
        <taxon>Dikarya</taxon>
        <taxon>Ascomycota</taxon>
        <taxon>Pezizomycotina</taxon>
        <taxon>Eurotiomycetes</taxon>
        <taxon>Eurotiomycetidae</taxon>
        <taxon>Onygenales</taxon>
        <taxon>Ajellomycetaceae</taxon>
        <taxon>Histoplasma</taxon>
    </lineage>
</organism>
<evidence type="ECO:0000313" key="2">
    <source>
        <dbReference type="Proteomes" id="UP000663419"/>
    </source>
</evidence>